<gene>
    <name evidence="1" type="ORF">DYBT9623_05220</name>
</gene>
<reference evidence="1 2" key="1">
    <citation type="submission" date="2021-04" db="EMBL/GenBank/DDBJ databases">
        <authorList>
            <person name="Rodrigo-Torres L."/>
            <person name="Arahal R. D."/>
            <person name="Lucena T."/>
        </authorList>
    </citation>
    <scope>NUCLEOTIDE SEQUENCE [LARGE SCALE GENOMIC DNA]</scope>
    <source>
        <strain evidence="1 2">CECT 9623</strain>
    </source>
</reference>
<name>A0ABM8UXX9_9BACT</name>
<sequence>MGKEQNLCWHHEVKAMTGDAKGNKPLSIKTSVPDVYKSTDTTVAISASGILDNHPVRRVLNDIDIDDVVCVTQQLATIRAQVL</sequence>
<keyword evidence="2" id="KW-1185">Reference proteome</keyword>
<comment type="caution">
    <text evidence="1">The sequence shown here is derived from an EMBL/GenBank/DDBJ whole genome shotgun (WGS) entry which is preliminary data.</text>
</comment>
<proteinExistence type="predicted"/>
<evidence type="ECO:0000313" key="1">
    <source>
        <dbReference type="EMBL" id="CAG5074533.1"/>
    </source>
</evidence>
<dbReference type="Proteomes" id="UP000679725">
    <property type="component" value="Unassembled WGS sequence"/>
</dbReference>
<protein>
    <submittedName>
        <fullName evidence="1">Uncharacterized protein</fullName>
    </submittedName>
</protein>
<organism evidence="1 2">
    <name type="scientific">Dyadobacter linearis</name>
    <dbReference type="NCBI Taxonomy" id="2823330"/>
    <lineage>
        <taxon>Bacteria</taxon>
        <taxon>Pseudomonadati</taxon>
        <taxon>Bacteroidota</taxon>
        <taxon>Cytophagia</taxon>
        <taxon>Cytophagales</taxon>
        <taxon>Spirosomataceae</taxon>
        <taxon>Dyadobacter</taxon>
    </lineage>
</organism>
<accession>A0ABM8UXX9</accession>
<dbReference type="EMBL" id="CAJRAU010000011">
    <property type="protein sequence ID" value="CAG5074533.1"/>
    <property type="molecule type" value="Genomic_DNA"/>
</dbReference>
<evidence type="ECO:0000313" key="2">
    <source>
        <dbReference type="Proteomes" id="UP000679725"/>
    </source>
</evidence>